<dbReference type="GeneID" id="5976171"/>
<sequence>MAEPDTVQAGRQHHSLALAPKARSSDRGSLDASRTNPTP</sequence>
<accession>Q0UGZ5</accession>
<evidence type="ECO:0000313" key="2">
    <source>
        <dbReference type="EMBL" id="EAT84137.1"/>
    </source>
</evidence>
<reference evidence="3" key="1">
    <citation type="journal article" date="2007" name="Plant Cell">
        <title>Dothideomycete-plant interactions illuminated by genome sequencing and EST analysis of the wheat pathogen Stagonospora nodorum.</title>
        <authorList>
            <person name="Hane J.K."/>
            <person name="Lowe R.G."/>
            <person name="Solomon P.S."/>
            <person name="Tan K.C."/>
            <person name="Schoch C.L."/>
            <person name="Spatafora J.W."/>
            <person name="Crous P.W."/>
            <person name="Kodira C."/>
            <person name="Birren B.W."/>
            <person name="Galagan J.E."/>
            <person name="Torriani S.F."/>
            <person name="McDonald B.A."/>
            <person name="Oliver R.P."/>
        </authorList>
    </citation>
    <scope>NUCLEOTIDE SEQUENCE [LARGE SCALE GENOMIC DNA]</scope>
    <source>
        <strain evidence="3">SN15 / ATCC MYA-4574 / FGSC 10173</strain>
    </source>
</reference>
<dbReference type="EMBL" id="CH445337">
    <property type="protein sequence ID" value="EAT84137.1"/>
    <property type="molecule type" value="Genomic_DNA"/>
</dbReference>
<dbReference type="InParanoid" id="Q0UGZ5"/>
<gene>
    <name evidence="2" type="ORF">SNOG_08969</name>
</gene>
<organism evidence="2 3">
    <name type="scientific">Phaeosphaeria nodorum (strain SN15 / ATCC MYA-4574 / FGSC 10173)</name>
    <name type="common">Glume blotch fungus</name>
    <name type="synonym">Parastagonospora nodorum</name>
    <dbReference type="NCBI Taxonomy" id="321614"/>
    <lineage>
        <taxon>Eukaryota</taxon>
        <taxon>Fungi</taxon>
        <taxon>Dikarya</taxon>
        <taxon>Ascomycota</taxon>
        <taxon>Pezizomycotina</taxon>
        <taxon>Dothideomycetes</taxon>
        <taxon>Pleosporomycetidae</taxon>
        <taxon>Pleosporales</taxon>
        <taxon>Pleosporineae</taxon>
        <taxon>Phaeosphaeriaceae</taxon>
        <taxon>Parastagonospora</taxon>
    </lineage>
</organism>
<proteinExistence type="predicted"/>
<protein>
    <submittedName>
        <fullName evidence="2">Uncharacterized protein</fullName>
    </submittedName>
</protein>
<dbReference type="KEGG" id="pno:SNOG_08969"/>
<dbReference type="RefSeq" id="XP_001799272.1">
    <property type="nucleotide sequence ID" value="XM_001799220.1"/>
</dbReference>
<name>Q0UGZ5_PHANO</name>
<dbReference type="AlphaFoldDB" id="Q0UGZ5"/>
<feature type="region of interest" description="Disordered" evidence="1">
    <location>
        <begin position="1"/>
        <end position="39"/>
    </location>
</feature>
<evidence type="ECO:0000313" key="3">
    <source>
        <dbReference type="Proteomes" id="UP000001055"/>
    </source>
</evidence>
<dbReference type="Proteomes" id="UP000001055">
    <property type="component" value="Unassembled WGS sequence"/>
</dbReference>
<evidence type="ECO:0000256" key="1">
    <source>
        <dbReference type="SAM" id="MobiDB-lite"/>
    </source>
</evidence>